<sequence>MGSKENRNRPHEDSSRSPSSDVNNAEIPLEFSPVTYKRIDRQYKKRQEEEELGPLDDDMKEVLGMHDANLRAMATKQIRILLNEGDDVFEDGEASGGNADGDEQNSDLDSDTDSNLLGGVSVKDALSNPIHNASDELRPTYPPQGIITMEVKYCSRQNKAPTGETDSDDLDERQNATAKNSTLRASSTSLDLRVLAKRDIASDEFTPVAARHIRRLHVQSNGDAIQVDPTDGPRPHASMLFHRLATQKSREVQQDEDQASVYPAWSSNDSLALSEVAVSFIALQAVRDA</sequence>
<dbReference type="Proteomes" id="UP000054144">
    <property type="component" value="Unassembled WGS sequence"/>
</dbReference>
<feature type="region of interest" description="Disordered" evidence="1">
    <location>
        <begin position="89"/>
        <end position="120"/>
    </location>
</feature>
<name>A0A0D7AMK5_9AGAR</name>
<evidence type="ECO:0000256" key="1">
    <source>
        <dbReference type="SAM" id="MobiDB-lite"/>
    </source>
</evidence>
<gene>
    <name evidence="2" type="ORF">FISHEDRAFT_56254</name>
</gene>
<evidence type="ECO:0000313" key="2">
    <source>
        <dbReference type="EMBL" id="KIY52018.1"/>
    </source>
</evidence>
<feature type="compositionally biased region" description="Basic and acidic residues" evidence="1">
    <location>
        <begin position="1"/>
        <end position="15"/>
    </location>
</feature>
<feature type="compositionally biased region" description="Acidic residues" evidence="1">
    <location>
        <begin position="49"/>
        <end position="58"/>
    </location>
</feature>
<feature type="compositionally biased region" description="Basic and acidic residues" evidence="1">
    <location>
        <begin position="37"/>
        <end position="48"/>
    </location>
</feature>
<protein>
    <submittedName>
        <fullName evidence="2">Uncharacterized protein</fullName>
    </submittedName>
</protein>
<keyword evidence="3" id="KW-1185">Reference proteome</keyword>
<reference evidence="2 3" key="1">
    <citation type="journal article" date="2015" name="Fungal Genet. Biol.">
        <title>Evolution of novel wood decay mechanisms in Agaricales revealed by the genome sequences of Fistulina hepatica and Cylindrobasidium torrendii.</title>
        <authorList>
            <person name="Floudas D."/>
            <person name="Held B.W."/>
            <person name="Riley R."/>
            <person name="Nagy L.G."/>
            <person name="Koehler G."/>
            <person name="Ransdell A.S."/>
            <person name="Younus H."/>
            <person name="Chow J."/>
            <person name="Chiniquy J."/>
            <person name="Lipzen A."/>
            <person name="Tritt A."/>
            <person name="Sun H."/>
            <person name="Haridas S."/>
            <person name="LaButti K."/>
            <person name="Ohm R.A."/>
            <person name="Kues U."/>
            <person name="Blanchette R.A."/>
            <person name="Grigoriev I.V."/>
            <person name="Minto R.E."/>
            <person name="Hibbett D.S."/>
        </authorList>
    </citation>
    <scope>NUCLEOTIDE SEQUENCE [LARGE SCALE GENOMIC DNA]</scope>
    <source>
        <strain evidence="2 3">ATCC 64428</strain>
    </source>
</reference>
<dbReference type="AlphaFoldDB" id="A0A0D7AMK5"/>
<evidence type="ECO:0000313" key="3">
    <source>
        <dbReference type="Proteomes" id="UP000054144"/>
    </source>
</evidence>
<accession>A0A0D7AMK5</accession>
<feature type="compositionally biased region" description="Acidic residues" evidence="1">
    <location>
        <begin position="100"/>
        <end position="112"/>
    </location>
</feature>
<feature type="region of interest" description="Disordered" evidence="1">
    <location>
        <begin position="1"/>
        <end position="58"/>
    </location>
</feature>
<organism evidence="2 3">
    <name type="scientific">Fistulina hepatica ATCC 64428</name>
    <dbReference type="NCBI Taxonomy" id="1128425"/>
    <lineage>
        <taxon>Eukaryota</taxon>
        <taxon>Fungi</taxon>
        <taxon>Dikarya</taxon>
        <taxon>Basidiomycota</taxon>
        <taxon>Agaricomycotina</taxon>
        <taxon>Agaricomycetes</taxon>
        <taxon>Agaricomycetidae</taxon>
        <taxon>Agaricales</taxon>
        <taxon>Fistulinaceae</taxon>
        <taxon>Fistulina</taxon>
    </lineage>
</organism>
<proteinExistence type="predicted"/>
<feature type="region of interest" description="Disordered" evidence="1">
    <location>
        <begin position="158"/>
        <end position="184"/>
    </location>
</feature>
<feature type="compositionally biased region" description="Polar residues" evidence="1">
    <location>
        <begin position="175"/>
        <end position="184"/>
    </location>
</feature>
<dbReference type="EMBL" id="KN881646">
    <property type="protein sequence ID" value="KIY52018.1"/>
    <property type="molecule type" value="Genomic_DNA"/>
</dbReference>